<proteinExistence type="predicted"/>
<accession>F9PE44</accession>
<gene>
    <name evidence="1" type="ORF">HMPREF1124_0107</name>
</gene>
<comment type="caution">
    <text evidence="1">The sequence shown here is derived from an EMBL/GenBank/DDBJ whole genome shotgun (WGS) entry which is preliminary data.</text>
</comment>
<sequence>MMDMWGLFAHASRNELEQAVHRSYKNYGLKGQFELEKYEKTIQV</sequence>
<organism evidence="1 2">
    <name type="scientific">Streptococcus infantis X</name>
    <dbReference type="NCBI Taxonomy" id="997830"/>
    <lineage>
        <taxon>Bacteria</taxon>
        <taxon>Bacillati</taxon>
        <taxon>Bacillota</taxon>
        <taxon>Bacilli</taxon>
        <taxon>Lactobacillales</taxon>
        <taxon>Streptococcaceae</taxon>
        <taxon>Streptococcus</taxon>
    </lineage>
</organism>
<name>F9PE44_9STRE</name>
<evidence type="ECO:0000313" key="2">
    <source>
        <dbReference type="Proteomes" id="UP000003399"/>
    </source>
</evidence>
<evidence type="ECO:0000313" key="1">
    <source>
        <dbReference type="EMBL" id="EGV13126.1"/>
    </source>
</evidence>
<dbReference type="AlphaFoldDB" id="F9PE44"/>
<dbReference type="Proteomes" id="UP000003399">
    <property type="component" value="Unassembled WGS sequence"/>
</dbReference>
<reference evidence="1 2" key="1">
    <citation type="submission" date="2011-07" db="EMBL/GenBank/DDBJ databases">
        <authorList>
            <person name="Harkins D.M."/>
            <person name="Madupu R."/>
            <person name="Durkin A.S."/>
            <person name="Torralba M."/>
            <person name="Methe B."/>
            <person name="Sutton G.G."/>
            <person name="Nelson K.E."/>
        </authorList>
    </citation>
    <scope>NUCLEOTIDE SEQUENCE [LARGE SCALE GENOMIC DNA]</scope>
    <source>
        <strain evidence="1 2">X</strain>
    </source>
</reference>
<dbReference type="EMBL" id="AFUQ01000008">
    <property type="protein sequence ID" value="EGV13126.1"/>
    <property type="molecule type" value="Genomic_DNA"/>
</dbReference>
<protein>
    <submittedName>
        <fullName evidence="1">Uncharacterized protein</fullName>
    </submittedName>
</protein>
<dbReference type="eggNOG" id="ENOG5030AAG">
    <property type="taxonomic scope" value="Bacteria"/>
</dbReference>
<dbReference type="PATRIC" id="fig|997830.4.peg.1083"/>